<dbReference type="InterPro" id="IPR003594">
    <property type="entry name" value="HATPase_dom"/>
</dbReference>
<dbReference type="InterPro" id="IPR050640">
    <property type="entry name" value="Bact_2-comp_sensor_kinase"/>
</dbReference>
<keyword evidence="1" id="KW-1133">Transmembrane helix</keyword>
<gene>
    <name evidence="4" type="ORF">UFB30_03875</name>
</gene>
<comment type="caution">
    <text evidence="4">The sequence shown here is derived from an EMBL/GenBank/DDBJ whole genome shotgun (WGS) entry which is preliminary data.</text>
</comment>
<dbReference type="PANTHER" id="PTHR34220">
    <property type="entry name" value="SENSOR HISTIDINE KINASE YPDA"/>
    <property type="match status" value="1"/>
</dbReference>
<keyword evidence="1" id="KW-0812">Transmembrane</keyword>
<feature type="transmembrane region" description="Helical" evidence="1">
    <location>
        <begin position="119"/>
        <end position="139"/>
    </location>
</feature>
<reference evidence="4 5" key="1">
    <citation type="submission" date="2023-12" db="EMBL/GenBank/DDBJ databases">
        <title>Jeotgalibacillus haloalkaliphilus sp. nov., a novel salt-tolerant bacteria, isolated from the estuary of the Fenhe River into the Yellow River.</title>
        <authorList>
            <person name="Li Y."/>
        </authorList>
    </citation>
    <scope>NUCLEOTIDE SEQUENCE [LARGE SCALE GENOMIC DNA]</scope>
    <source>
        <strain evidence="4 5">HH7-29</strain>
    </source>
</reference>
<dbReference type="Pfam" id="PF02518">
    <property type="entry name" value="HATPase_c"/>
    <property type="match status" value="1"/>
</dbReference>
<feature type="transmembrane region" description="Helical" evidence="1">
    <location>
        <begin position="63"/>
        <end position="82"/>
    </location>
</feature>
<evidence type="ECO:0000259" key="3">
    <source>
        <dbReference type="Pfam" id="PF06580"/>
    </source>
</evidence>
<evidence type="ECO:0000313" key="4">
    <source>
        <dbReference type="EMBL" id="MDZ5711345.1"/>
    </source>
</evidence>
<dbReference type="InterPro" id="IPR036890">
    <property type="entry name" value="HATPase_C_sf"/>
</dbReference>
<dbReference type="Pfam" id="PF06580">
    <property type="entry name" value="His_kinase"/>
    <property type="match status" value="1"/>
</dbReference>
<keyword evidence="4" id="KW-0808">Transferase</keyword>
<dbReference type="PANTHER" id="PTHR34220:SF7">
    <property type="entry name" value="SENSOR HISTIDINE KINASE YPDA"/>
    <property type="match status" value="1"/>
</dbReference>
<keyword evidence="5" id="KW-1185">Reference proteome</keyword>
<feature type="transmembrane region" description="Helical" evidence="1">
    <location>
        <begin position="94"/>
        <end position="113"/>
    </location>
</feature>
<dbReference type="Gene3D" id="3.30.565.10">
    <property type="entry name" value="Histidine kinase-like ATPase, C-terminal domain"/>
    <property type="match status" value="1"/>
</dbReference>
<evidence type="ECO:0000256" key="1">
    <source>
        <dbReference type="SAM" id="Phobius"/>
    </source>
</evidence>
<dbReference type="EMBL" id="JAXQNN010000001">
    <property type="protein sequence ID" value="MDZ5711345.1"/>
    <property type="molecule type" value="Genomic_DNA"/>
</dbReference>
<feature type="domain" description="Histidine kinase/HSP90-like ATPase" evidence="2">
    <location>
        <begin position="322"/>
        <end position="417"/>
    </location>
</feature>
<accession>A0ABU5KKV4</accession>
<feature type="domain" description="Signal transduction histidine kinase internal region" evidence="3">
    <location>
        <begin position="223"/>
        <end position="302"/>
    </location>
</feature>
<proteinExistence type="predicted"/>
<dbReference type="InterPro" id="IPR010559">
    <property type="entry name" value="Sig_transdc_His_kin_internal"/>
</dbReference>
<keyword evidence="1" id="KW-0472">Membrane</keyword>
<evidence type="ECO:0000259" key="2">
    <source>
        <dbReference type="Pfam" id="PF02518"/>
    </source>
</evidence>
<evidence type="ECO:0000313" key="5">
    <source>
        <dbReference type="Proteomes" id="UP001292084"/>
    </source>
</evidence>
<feature type="transmembrane region" description="Helical" evidence="1">
    <location>
        <begin position="6"/>
        <end position="27"/>
    </location>
</feature>
<organism evidence="4 5">
    <name type="scientific">Jeotgalibacillus haloalkalitolerans</name>
    <dbReference type="NCBI Taxonomy" id="3104292"/>
    <lineage>
        <taxon>Bacteria</taxon>
        <taxon>Bacillati</taxon>
        <taxon>Bacillota</taxon>
        <taxon>Bacilli</taxon>
        <taxon>Bacillales</taxon>
        <taxon>Caryophanaceae</taxon>
        <taxon>Jeotgalibacillus</taxon>
    </lineage>
</organism>
<sequence length="422" mass="47875">MIVADLKTLTLVIMILSFMSFALMLHLWRINITIKGPALWTLSAAISFISFAPSAFFHGSLVVFINNSGTIIGALILLEGILRFRGFGDEQKRLKYIFLLCGLAIVMAYINQMNPTNRYLFHDAAVVFICISSAVALLYKTDKTQFFVHLYAAISFSVLVPVFSYRWYLAFDGQIEVQLIGSTQHAFQTFLYIAYIPHVMGWVFGFVLALSYKMRKQLEETLEARWLQAQIQPHFIFNTLNSINALCSIDPDKMQQLVSHFGDLLRSKFDSGSFNRLKSLEEELSIAKSYLFIEKVRYGDRLNVIWDIAPDTDKFFIPTLTIQPIVENAIKHGIMNRAKGGTIEIKALKDNDNMLVIIKDDGVGMDKRTIEKINKKKFEESFGIGLTNTNKRLEKAYSTGLMIKSDIDEGTEISFVVLQDCG</sequence>
<dbReference type="EC" id="2.7.13.3" evidence="4"/>
<feature type="transmembrane region" description="Helical" evidence="1">
    <location>
        <begin position="189"/>
        <end position="210"/>
    </location>
</feature>
<dbReference type="SUPFAM" id="SSF55874">
    <property type="entry name" value="ATPase domain of HSP90 chaperone/DNA topoisomerase II/histidine kinase"/>
    <property type="match status" value="1"/>
</dbReference>
<name>A0ABU5KKV4_9BACL</name>
<protein>
    <submittedName>
        <fullName evidence="4">Sensor histidine kinase</fullName>
        <ecNumber evidence="4">2.7.13.3</ecNumber>
    </submittedName>
</protein>
<keyword evidence="4" id="KW-0418">Kinase</keyword>
<feature type="transmembrane region" description="Helical" evidence="1">
    <location>
        <begin position="39"/>
        <end position="57"/>
    </location>
</feature>
<dbReference type="Proteomes" id="UP001292084">
    <property type="component" value="Unassembled WGS sequence"/>
</dbReference>
<dbReference type="GO" id="GO:0004673">
    <property type="term" value="F:protein histidine kinase activity"/>
    <property type="evidence" value="ECO:0007669"/>
    <property type="project" value="UniProtKB-EC"/>
</dbReference>
<feature type="transmembrane region" description="Helical" evidence="1">
    <location>
        <begin position="146"/>
        <end position="169"/>
    </location>
</feature>
<dbReference type="RefSeq" id="WP_322420353.1">
    <property type="nucleotide sequence ID" value="NZ_JAXQNN010000001.1"/>
</dbReference>